<dbReference type="Gene3D" id="3.30.1130.10">
    <property type="match status" value="1"/>
</dbReference>
<dbReference type="Pfam" id="PF02152">
    <property type="entry name" value="FolB"/>
    <property type="match status" value="1"/>
</dbReference>
<dbReference type="GO" id="GO:0046656">
    <property type="term" value="P:folic acid biosynthetic process"/>
    <property type="evidence" value="ECO:0007669"/>
    <property type="project" value="UniProtKB-UniRule"/>
</dbReference>
<accession>A0A150XCP3</accession>
<organism evidence="8 9">
    <name type="scientific">Roseivirga echinicomitans</name>
    <dbReference type="NCBI Taxonomy" id="296218"/>
    <lineage>
        <taxon>Bacteria</taxon>
        <taxon>Pseudomonadati</taxon>
        <taxon>Bacteroidota</taxon>
        <taxon>Cytophagia</taxon>
        <taxon>Cytophagales</taxon>
        <taxon>Roseivirgaceae</taxon>
        <taxon>Roseivirga</taxon>
    </lineage>
</organism>
<evidence type="ECO:0000259" key="7">
    <source>
        <dbReference type="SMART" id="SM00905"/>
    </source>
</evidence>
<protein>
    <recommendedName>
        <fullName evidence="6">7,8-dihydroneopterin aldolase</fullName>
        <ecNumber evidence="6">4.1.2.25</ecNumber>
    </recommendedName>
</protein>
<dbReference type="InterPro" id="IPR006156">
    <property type="entry name" value="Dihydroneopterin_aldolase"/>
</dbReference>
<dbReference type="EC" id="4.1.2.25" evidence="6"/>
<dbReference type="OrthoDB" id="9803748at2"/>
<dbReference type="SUPFAM" id="SSF55620">
    <property type="entry name" value="Tetrahydrobiopterin biosynthesis enzymes-like"/>
    <property type="match status" value="1"/>
</dbReference>
<dbReference type="AlphaFoldDB" id="A0A150XCP3"/>
<comment type="similarity">
    <text evidence="3 6">Belongs to the DHNA family.</text>
</comment>
<dbReference type="PANTHER" id="PTHR42844:SF1">
    <property type="entry name" value="DIHYDRONEOPTERIN ALDOLASE 1-RELATED"/>
    <property type="match status" value="1"/>
</dbReference>
<dbReference type="GO" id="GO:0046654">
    <property type="term" value="P:tetrahydrofolate biosynthetic process"/>
    <property type="evidence" value="ECO:0007669"/>
    <property type="project" value="UniProtKB-UniRule"/>
</dbReference>
<comment type="function">
    <text evidence="6">Catalyzes the conversion of 7,8-dihydroneopterin to 6-hydroxymethyl-7,8-dihydropterin.</text>
</comment>
<dbReference type="STRING" id="296218.AWN68_05320"/>
<evidence type="ECO:0000313" key="9">
    <source>
        <dbReference type="Proteomes" id="UP000075615"/>
    </source>
</evidence>
<dbReference type="UniPathway" id="UPA00077">
    <property type="reaction ID" value="UER00154"/>
</dbReference>
<keyword evidence="5 6" id="KW-0456">Lyase</keyword>
<dbReference type="RefSeq" id="WP_068415498.1">
    <property type="nucleotide sequence ID" value="NZ_LRDB01000023.1"/>
</dbReference>
<dbReference type="NCBIfam" id="TIGR00525">
    <property type="entry name" value="folB"/>
    <property type="match status" value="1"/>
</dbReference>
<feature type="domain" description="Dihydroneopterin aldolase/epimerase" evidence="7">
    <location>
        <begin position="6"/>
        <end position="118"/>
    </location>
</feature>
<dbReference type="GO" id="GO:0004150">
    <property type="term" value="F:dihydroneopterin aldolase activity"/>
    <property type="evidence" value="ECO:0007669"/>
    <property type="project" value="UniProtKB-UniRule"/>
</dbReference>
<comment type="catalytic activity">
    <reaction evidence="1 6">
        <text>7,8-dihydroneopterin = 6-hydroxymethyl-7,8-dihydropterin + glycolaldehyde</text>
        <dbReference type="Rhea" id="RHEA:10540"/>
        <dbReference type="ChEBI" id="CHEBI:17001"/>
        <dbReference type="ChEBI" id="CHEBI:17071"/>
        <dbReference type="ChEBI" id="CHEBI:44841"/>
        <dbReference type="EC" id="4.1.2.25"/>
    </reaction>
</comment>
<comment type="pathway">
    <text evidence="2 6">Cofactor biosynthesis; tetrahydrofolate biosynthesis; 2-amino-4-hydroxy-6-hydroxymethyl-7,8-dihydropteridine diphosphate from 7,8-dihydroneopterin triphosphate: step 3/4.</text>
</comment>
<dbReference type="SMART" id="SM00905">
    <property type="entry name" value="FolB"/>
    <property type="match status" value="1"/>
</dbReference>
<dbReference type="InterPro" id="IPR043133">
    <property type="entry name" value="GTP-CH-I_C/QueF"/>
</dbReference>
<dbReference type="GO" id="GO:0005737">
    <property type="term" value="C:cytoplasm"/>
    <property type="evidence" value="ECO:0007669"/>
    <property type="project" value="TreeGrafter"/>
</dbReference>
<dbReference type="PANTHER" id="PTHR42844">
    <property type="entry name" value="DIHYDRONEOPTERIN ALDOLASE 1-RELATED"/>
    <property type="match status" value="1"/>
</dbReference>
<sequence>MNTDKVALEGMEFYAYHGFYEEERKIGNRFTVDLEVTTNFDQAAKKDDLSGTVDYVQLYEIVKSSMATPAKLLEKLGQEIIDGVFERFASVSEVKVSVAKHNPPFGGICAKSKVTLERTRS</sequence>
<reference evidence="8 9" key="1">
    <citation type="submission" date="2016-01" db="EMBL/GenBank/DDBJ databases">
        <title>Genome sequencing of Roseivirga echinicomitans KMM 6058.</title>
        <authorList>
            <person name="Selvaratnam C."/>
            <person name="Thevarajoo S."/>
            <person name="Goh K.M."/>
            <person name="Ee R."/>
            <person name="Chan K.-G."/>
            <person name="Chong C.S."/>
        </authorList>
    </citation>
    <scope>NUCLEOTIDE SEQUENCE [LARGE SCALE GENOMIC DNA]</scope>
    <source>
        <strain evidence="8 9">KMM 6058</strain>
    </source>
</reference>
<comment type="caution">
    <text evidence="8">The sequence shown here is derived from an EMBL/GenBank/DDBJ whole genome shotgun (WGS) entry which is preliminary data.</text>
</comment>
<name>A0A150XCP3_9BACT</name>
<dbReference type="EMBL" id="LRDB01000023">
    <property type="protein sequence ID" value="KYG76456.1"/>
    <property type="molecule type" value="Genomic_DNA"/>
</dbReference>
<evidence type="ECO:0000256" key="1">
    <source>
        <dbReference type="ARBA" id="ARBA00001353"/>
    </source>
</evidence>
<evidence type="ECO:0000256" key="6">
    <source>
        <dbReference type="RuleBase" id="RU362079"/>
    </source>
</evidence>
<dbReference type="NCBIfam" id="TIGR00526">
    <property type="entry name" value="folB_dom"/>
    <property type="match status" value="1"/>
</dbReference>
<gene>
    <name evidence="8" type="ORF">AWN68_05320</name>
</gene>
<keyword evidence="9" id="KW-1185">Reference proteome</keyword>
<keyword evidence="4 6" id="KW-0289">Folate biosynthesis</keyword>
<proteinExistence type="inferred from homology"/>
<evidence type="ECO:0000256" key="3">
    <source>
        <dbReference type="ARBA" id="ARBA00005708"/>
    </source>
</evidence>
<evidence type="ECO:0000256" key="2">
    <source>
        <dbReference type="ARBA" id="ARBA00005013"/>
    </source>
</evidence>
<dbReference type="Proteomes" id="UP000075615">
    <property type="component" value="Unassembled WGS sequence"/>
</dbReference>
<dbReference type="InterPro" id="IPR006157">
    <property type="entry name" value="FolB_dom"/>
</dbReference>
<evidence type="ECO:0000256" key="5">
    <source>
        <dbReference type="ARBA" id="ARBA00023239"/>
    </source>
</evidence>
<evidence type="ECO:0000313" key="8">
    <source>
        <dbReference type="EMBL" id="KYG76456.1"/>
    </source>
</evidence>
<evidence type="ECO:0000256" key="4">
    <source>
        <dbReference type="ARBA" id="ARBA00022909"/>
    </source>
</evidence>